<dbReference type="NCBIfam" id="TIGR01899">
    <property type="entry name" value="cas_TM1807_csm5"/>
    <property type="match status" value="1"/>
</dbReference>
<evidence type="ECO:0000256" key="1">
    <source>
        <dbReference type="ARBA" id="ARBA00003088"/>
    </source>
</evidence>
<dbReference type="PaxDb" id="190192-MK1319"/>
<dbReference type="KEGG" id="mka:MK1319"/>
<dbReference type="EMBL" id="AE009439">
    <property type="protein sequence ID" value="AAM02532.1"/>
    <property type="molecule type" value="Genomic_DNA"/>
</dbReference>
<evidence type="ECO:0000313" key="8">
    <source>
        <dbReference type="EMBL" id="AAM02532.1"/>
    </source>
</evidence>
<dbReference type="EnsemblBacteria" id="AAM02532">
    <property type="protein sequence ID" value="AAM02532"/>
    <property type="gene ID" value="MK1319"/>
</dbReference>
<dbReference type="InterPro" id="IPR010173">
    <property type="entry name" value="CRISPR-assoc_Csm5"/>
</dbReference>
<evidence type="ECO:0000256" key="2">
    <source>
        <dbReference type="ARBA" id="ARBA00006680"/>
    </source>
</evidence>
<dbReference type="STRING" id="190192.MK1319"/>
<keyword evidence="4" id="KW-0694">RNA-binding</keyword>
<dbReference type="PANTHER" id="PTHR38007">
    <property type="entry name" value="CRISPR SYSTEM CMS PROTEIN CSM5"/>
    <property type="match status" value="1"/>
</dbReference>
<evidence type="ECO:0000259" key="7">
    <source>
        <dbReference type="Pfam" id="PF03787"/>
    </source>
</evidence>
<evidence type="ECO:0000256" key="5">
    <source>
        <dbReference type="ARBA" id="ARBA00023118"/>
    </source>
</evidence>
<protein>
    <recommendedName>
        <fullName evidence="3">CRISPR system Cms protein Csm5</fullName>
    </recommendedName>
    <alternativeName>
        <fullName evidence="6">CRISPR type III A-associated protein Csm5</fullName>
    </alternativeName>
</protein>
<dbReference type="PANTHER" id="PTHR38007:SF1">
    <property type="entry name" value="CRISPR SYSTEM CMS PROTEIN CSM5"/>
    <property type="match status" value="1"/>
</dbReference>
<keyword evidence="9" id="KW-1185">Reference proteome</keyword>
<dbReference type="Proteomes" id="UP000001826">
    <property type="component" value="Chromosome"/>
</dbReference>
<dbReference type="InParanoid" id="Q8TVR9"/>
<dbReference type="GO" id="GO:0003723">
    <property type="term" value="F:RNA binding"/>
    <property type="evidence" value="ECO:0007669"/>
    <property type="project" value="UniProtKB-KW"/>
</dbReference>
<name>Q8TVR9_METKA</name>
<feature type="domain" description="CRISPR type III-associated protein" evidence="7">
    <location>
        <begin position="11"/>
        <end position="322"/>
    </location>
</feature>
<evidence type="ECO:0000256" key="3">
    <source>
        <dbReference type="ARBA" id="ARBA00016113"/>
    </source>
</evidence>
<reference evidence="8 9" key="1">
    <citation type="journal article" date="2002" name="Proc. Natl. Acad. Sci. U.S.A.">
        <title>The complete genome of hyperthermophile Methanopyrus kandleri AV19 and monophyly of archaeal methanogens.</title>
        <authorList>
            <person name="Slesarev A.I."/>
            <person name="Mezhevaya K.V."/>
            <person name="Makarova K.S."/>
            <person name="Polushin N.N."/>
            <person name="Shcherbinina O.V."/>
            <person name="Shakhova V.V."/>
            <person name="Belova G.I."/>
            <person name="Aravind L."/>
            <person name="Natale D.A."/>
            <person name="Rogozin I.B."/>
            <person name="Tatusov R.L."/>
            <person name="Wolf Y.I."/>
            <person name="Stetter K.O."/>
            <person name="Malykh A.G."/>
            <person name="Koonin E.V."/>
            <person name="Kozyavkin S.A."/>
        </authorList>
    </citation>
    <scope>NUCLEOTIDE SEQUENCE [LARGE SCALE GENOMIC DNA]</scope>
    <source>
        <strain evidence="9">AV19 / DSM 6324 / JCM 9639 / NBRC 100938</strain>
    </source>
</reference>
<evidence type="ECO:0000256" key="6">
    <source>
        <dbReference type="ARBA" id="ARBA00031720"/>
    </source>
</evidence>
<dbReference type="RefSeq" id="WP_011019687.1">
    <property type="nucleotide sequence ID" value="NC_003551.1"/>
</dbReference>
<dbReference type="GO" id="GO:0051607">
    <property type="term" value="P:defense response to virus"/>
    <property type="evidence" value="ECO:0007669"/>
    <property type="project" value="UniProtKB-KW"/>
</dbReference>
<proteinExistence type="inferred from homology"/>
<dbReference type="HOGENOM" id="CLU_762101_0_0_2"/>
<keyword evidence="5" id="KW-0051">Antiviral defense</keyword>
<dbReference type="AlphaFoldDB" id="Q8TVR9"/>
<evidence type="ECO:0000313" key="9">
    <source>
        <dbReference type="Proteomes" id="UP000001826"/>
    </source>
</evidence>
<comment type="similarity">
    <text evidence="2">Belongs to the CRISPR-associated Csm5 family.</text>
</comment>
<dbReference type="Pfam" id="PF03787">
    <property type="entry name" value="RAMPs"/>
    <property type="match status" value="1"/>
</dbReference>
<evidence type="ECO:0000256" key="4">
    <source>
        <dbReference type="ARBA" id="ARBA00022884"/>
    </source>
</evidence>
<accession>Q8TVR9</accession>
<comment type="function">
    <text evidence="1">This subunit might be involved in maturation of a crRNA intermediate to its mature form.</text>
</comment>
<organism evidence="8 9">
    <name type="scientific">Methanopyrus kandleri (strain AV19 / DSM 6324 / JCM 9639 / NBRC 100938)</name>
    <dbReference type="NCBI Taxonomy" id="190192"/>
    <lineage>
        <taxon>Archaea</taxon>
        <taxon>Methanobacteriati</taxon>
        <taxon>Methanobacteriota</taxon>
        <taxon>Methanomada group</taxon>
        <taxon>Methanopyri</taxon>
        <taxon>Methanopyrales</taxon>
        <taxon>Methanopyraceae</taxon>
        <taxon>Methanopyrus</taxon>
    </lineage>
</organism>
<dbReference type="InterPro" id="IPR005537">
    <property type="entry name" value="RAMP_III_fam"/>
</dbReference>
<dbReference type="GeneID" id="1477914"/>
<gene>
    <name evidence="8" type="ordered locus">MK1319</name>
</gene>
<sequence>MSGLETVEVRLEVLTPLHVGVPREEELVRGLDYRVDGNRILVVDFTTLPPERAERVLGALEGGDHAEAEGYLEGAEVLREVELRTGGVPDRFLPTYRPTRVDDPWIPGTSVKGALRTGLLLAALKRLDGLGTDLSTLTDRLPRNPKKAAVALDNRLRATVFQGGTARRSYRRKPNRGWPEVFPHADVLRALKVEDARPVGKIRTAVYRAELHPKGRPLDAREFVVSGTFELELGTDHGELKRVLDTWDRVELPRLPKPVFRFLRDVRSGLRDFWEETLENPETVLERAREGWREGLRALSERFRVDVPDDADVQLGWGGGRLVKTALPLAGRVLRGPLDQFAPQTVKLVDGEVPGLVRVVEGG</sequence>